<evidence type="ECO:0000259" key="12">
    <source>
        <dbReference type="PROSITE" id="PS50011"/>
    </source>
</evidence>
<dbReference type="OrthoDB" id="242910at2759"/>
<dbReference type="PANTHER" id="PTHR17583:SF0">
    <property type="entry name" value="PHOSPHOINOSITIDE 3-KINASE REGULATORY SUBUNIT 4"/>
    <property type="match status" value="1"/>
</dbReference>
<evidence type="ECO:0000313" key="14">
    <source>
        <dbReference type="Proteomes" id="UP001150569"/>
    </source>
</evidence>
<feature type="repeat" description="WD" evidence="10">
    <location>
        <begin position="1200"/>
        <end position="1232"/>
    </location>
</feature>
<dbReference type="Gene3D" id="1.25.10.10">
    <property type="entry name" value="Leucine-rich Repeat Variant"/>
    <property type="match status" value="2"/>
</dbReference>
<dbReference type="InterPro" id="IPR036322">
    <property type="entry name" value="WD40_repeat_dom_sf"/>
</dbReference>
<evidence type="ECO:0000256" key="4">
    <source>
        <dbReference type="ARBA" id="ARBA00022679"/>
    </source>
</evidence>
<keyword evidence="4 13" id="KW-0808">Transferase</keyword>
<keyword evidence="8" id="KW-0067">ATP-binding</keyword>
<keyword evidence="5" id="KW-0677">Repeat</keyword>
<protein>
    <recommendedName>
        <fullName evidence="1">non-specific serine/threonine protein kinase</fullName>
        <ecNumber evidence="1">2.7.11.1</ecNumber>
    </recommendedName>
</protein>
<keyword evidence="2" id="KW-0723">Serine/threonine-protein kinase</keyword>
<keyword evidence="14" id="KW-1185">Reference proteome</keyword>
<dbReference type="PROSITE" id="PS50294">
    <property type="entry name" value="WD_REPEATS_REGION"/>
    <property type="match status" value="2"/>
</dbReference>
<dbReference type="CDD" id="cd13980">
    <property type="entry name" value="STKc_Vps15"/>
    <property type="match status" value="1"/>
</dbReference>
<evidence type="ECO:0000313" key="13">
    <source>
        <dbReference type="EMBL" id="KAJ1923640.1"/>
    </source>
</evidence>
<dbReference type="InterPro" id="IPR000719">
    <property type="entry name" value="Prot_kinase_dom"/>
</dbReference>
<keyword evidence="7 13" id="KW-0418">Kinase</keyword>
<evidence type="ECO:0000256" key="2">
    <source>
        <dbReference type="ARBA" id="ARBA00022527"/>
    </source>
</evidence>
<dbReference type="InterPro" id="IPR011989">
    <property type="entry name" value="ARM-like"/>
</dbReference>
<dbReference type="GO" id="GO:0071561">
    <property type="term" value="C:nucleus-vacuole junction"/>
    <property type="evidence" value="ECO:0007669"/>
    <property type="project" value="TreeGrafter"/>
</dbReference>
<dbReference type="SUPFAM" id="SSF56112">
    <property type="entry name" value="Protein kinase-like (PK-like)"/>
    <property type="match status" value="1"/>
</dbReference>
<feature type="region of interest" description="Disordered" evidence="11">
    <location>
        <begin position="801"/>
        <end position="846"/>
    </location>
</feature>
<organism evidence="13 14">
    <name type="scientific">Tieghemiomyces parasiticus</name>
    <dbReference type="NCBI Taxonomy" id="78921"/>
    <lineage>
        <taxon>Eukaryota</taxon>
        <taxon>Fungi</taxon>
        <taxon>Fungi incertae sedis</taxon>
        <taxon>Zoopagomycota</taxon>
        <taxon>Kickxellomycotina</taxon>
        <taxon>Dimargaritomycetes</taxon>
        <taxon>Dimargaritales</taxon>
        <taxon>Dimargaritaceae</taxon>
        <taxon>Tieghemiomyces</taxon>
    </lineage>
</organism>
<evidence type="ECO:0000256" key="7">
    <source>
        <dbReference type="ARBA" id="ARBA00022777"/>
    </source>
</evidence>
<feature type="region of interest" description="Disordered" evidence="11">
    <location>
        <begin position="932"/>
        <end position="1058"/>
    </location>
</feature>
<feature type="region of interest" description="Disordered" evidence="11">
    <location>
        <begin position="882"/>
        <end position="909"/>
    </location>
</feature>
<feature type="domain" description="Protein kinase" evidence="12">
    <location>
        <begin position="32"/>
        <end position="329"/>
    </location>
</feature>
<reference evidence="13" key="1">
    <citation type="submission" date="2022-07" db="EMBL/GenBank/DDBJ databases">
        <title>Phylogenomic reconstructions and comparative analyses of Kickxellomycotina fungi.</title>
        <authorList>
            <person name="Reynolds N.K."/>
            <person name="Stajich J.E."/>
            <person name="Barry K."/>
            <person name="Grigoriev I.V."/>
            <person name="Crous P."/>
            <person name="Smith M.E."/>
        </authorList>
    </citation>
    <scope>NUCLEOTIDE SEQUENCE</scope>
    <source>
        <strain evidence="13">RSA 861</strain>
    </source>
</reference>
<dbReference type="PROSITE" id="PS50011">
    <property type="entry name" value="PROTEIN_KINASE_DOM"/>
    <property type="match status" value="1"/>
</dbReference>
<proteinExistence type="predicted"/>
<dbReference type="GO" id="GO:0006623">
    <property type="term" value="P:protein targeting to vacuole"/>
    <property type="evidence" value="ECO:0007669"/>
    <property type="project" value="TreeGrafter"/>
</dbReference>
<keyword evidence="3 10" id="KW-0853">WD repeat</keyword>
<feature type="compositionally biased region" description="Basic and acidic residues" evidence="11">
    <location>
        <begin position="959"/>
        <end position="974"/>
    </location>
</feature>
<dbReference type="EMBL" id="JANBPT010000321">
    <property type="protein sequence ID" value="KAJ1923640.1"/>
    <property type="molecule type" value="Genomic_DNA"/>
</dbReference>
<dbReference type="GO" id="GO:0034272">
    <property type="term" value="C:phosphatidylinositol 3-kinase complex, class III, type II"/>
    <property type="evidence" value="ECO:0007669"/>
    <property type="project" value="TreeGrafter"/>
</dbReference>
<dbReference type="GO" id="GO:0045324">
    <property type="term" value="P:late endosome to vacuole transport"/>
    <property type="evidence" value="ECO:0007669"/>
    <property type="project" value="InterPro"/>
</dbReference>
<evidence type="ECO:0000256" key="3">
    <source>
        <dbReference type="ARBA" id="ARBA00022574"/>
    </source>
</evidence>
<dbReference type="GO" id="GO:0034271">
    <property type="term" value="C:phosphatidylinositol 3-kinase complex, class III, type I"/>
    <property type="evidence" value="ECO:0007669"/>
    <property type="project" value="TreeGrafter"/>
</dbReference>
<gene>
    <name evidence="13" type="primary">VPS15_1</name>
    <name evidence="13" type="ORF">IWQ60_005750</name>
</gene>
<dbReference type="InterPro" id="IPR011009">
    <property type="entry name" value="Kinase-like_dom_sf"/>
</dbReference>
<evidence type="ECO:0000256" key="9">
    <source>
        <dbReference type="PROSITE-ProRule" id="PRU00103"/>
    </source>
</evidence>
<dbReference type="Pfam" id="PF22956">
    <property type="entry name" value="VPS15-like_hel"/>
    <property type="match status" value="1"/>
</dbReference>
<evidence type="ECO:0000256" key="1">
    <source>
        <dbReference type="ARBA" id="ARBA00012513"/>
    </source>
</evidence>
<dbReference type="Gene3D" id="1.10.510.10">
    <property type="entry name" value="Transferase(Phosphotransferase) domain 1"/>
    <property type="match status" value="1"/>
</dbReference>
<feature type="compositionally biased region" description="Low complexity" evidence="11">
    <location>
        <begin position="1564"/>
        <end position="1587"/>
    </location>
</feature>
<dbReference type="InterPro" id="IPR016024">
    <property type="entry name" value="ARM-type_fold"/>
</dbReference>
<feature type="compositionally biased region" description="Low complexity" evidence="11">
    <location>
        <begin position="827"/>
        <end position="845"/>
    </location>
</feature>
<feature type="compositionally biased region" description="Low complexity" evidence="11">
    <location>
        <begin position="1003"/>
        <end position="1020"/>
    </location>
</feature>
<dbReference type="InterPro" id="IPR001680">
    <property type="entry name" value="WD40_rpt"/>
</dbReference>
<evidence type="ECO:0000256" key="11">
    <source>
        <dbReference type="SAM" id="MobiDB-lite"/>
    </source>
</evidence>
<comment type="caution">
    <text evidence="13">The sequence shown here is derived from an EMBL/GenBank/DDBJ whole genome shotgun (WGS) entry which is preliminary data.</text>
</comment>
<dbReference type="GO" id="GO:0005524">
    <property type="term" value="F:ATP binding"/>
    <property type="evidence" value="ECO:0007669"/>
    <property type="project" value="UniProtKB-KW"/>
</dbReference>
<feature type="repeat" description="WD" evidence="10">
    <location>
        <begin position="1490"/>
        <end position="1524"/>
    </location>
</feature>
<dbReference type="SMART" id="SM00220">
    <property type="entry name" value="S_TKc"/>
    <property type="match status" value="1"/>
</dbReference>
<feature type="region of interest" description="Disordered" evidence="11">
    <location>
        <begin position="1564"/>
        <end position="1600"/>
    </location>
</feature>
<keyword evidence="6" id="KW-0547">Nucleotide-binding</keyword>
<dbReference type="GO" id="GO:0004674">
    <property type="term" value="F:protein serine/threonine kinase activity"/>
    <property type="evidence" value="ECO:0007669"/>
    <property type="project" value="UniProtKB-KW"/>
</dbReference>
<dbReference type="SUPFAM" id="SSF50978">
    <property type="entry name" value="WD40 repeat-like"/>
    <property type="match status" value="1"/>
</dbReference>
<dbReference type="Pfam" id="PF00069">
    <property type="entry name" value="Pkinase"/>
    <property type="match status" value="1"/>
</dbReference>
<dbReference type="InterPro" id="IPR055231">
    <property type="entry name" value="2AA_helical"/>
</dbReference>
<feature type="region of interest" description="Disordered" evidence="11">
    <location>
        <begin position="571"/>
        <end position="593"/>
    </location>
</feature>
<feature type="compositionally biased region" description="Polar residues" evidence="11">
    <location>
        <begin position="889"/>
        <end position="900"/>
    </location>
</feature>
<dbReference type="InterPro" id="IPR021133">
    <property type="entry name" value="HEAT_type_2"/>
</dbReference>
<dbReference type="InterPro" id="IPR015943">
    <property type="entry name" value="WD40/YVTN_repeat-like_dom_sf"/>
</dbReference>
<evidence type="ECO:0000256" key="10">
    <source>
        <dbReference type="PROSITE-ProRule" id="PRU00221"/>
    </source>
</evidence>
<dbReference type="InterPro" id="IPR045162">
    <property type="entry name" value="Vps15-like"/>
</dbReference>
<dbReference type="PROSITE" id="PS00108">
    <property type="entry name" value="PROTEIN_KINASE_ST"/>
    <property type="match status" value="1"/>
</dbReference>
<dbReference type="Gene3D" id="2.130.10.10">
    <property type="entry name" value="YVTN repeat-like/Quinoprotein amine dehydrogenase"/>
    <property type="match status" value="2"/>
</dbReference>
<name>A0A9W8DUC1_9FUNG</name>
<dbReference type="PROSITE" id="PS50082">
    <property type="entry name" value="WD_REPEATS_2"/>
    <property type="match status" value="2"/>
</dbReference>
<dbReference type="GO" id="GO:0016236">
    <property type="term" value="P:macroautophagy"/>
    <property type="evidence" value="ECO:0007669"/>
    <property type="project" value="InterPro"/>
</dbReference>
<evidence type="ECO:0000256" key="6">
    <source>
        <dbReference type="ARBA" id="ARBA00022741"/>
    </source>
</evidence>
<feature type="repeat" description="HEAT" evidence="9">
    <location>
        <begin position="530"/>
        <end position="560"/>
    </location>
</feature>
<accession>A0A9W8DUC1</accession>
<dbReference type="SUPFAM" id="SSF48371">
    <property type="entry name" value="ARM repeat"/>
    <property type="match status" value="1"/>
</dbReference>
<sequence>MGQSHSTVLSSAASGFTGIGTDGRLLELDGDLHYQKSLGQGQFMKTIRCWHPQEGLVVVKLFVKPDGQLRLRSEVATVHHAHHVLKQLPGVLSYPVARETEHAVYLVRQYLYSNLYDRISTRPFLEPVEKMWITYQLLCALRDVHRLEVCHGDIKAENVLISSWNWAYLSDFAPFKPTFLPEDNPADYAYYFDTSTRRTCYVAPERFVPSATLTARSSVAGPAPAAGSLESGVESEALRAYVARRGRLTPAMDVFSLGCVIAELYLEGKPVFTLSQLLQFRSGEYDPTEALAAIPDPEVRALIVRMIDRDPDNRPSAAACLGEWQGRWFPPLFEAFLYPYMAGFATFLASLNPPGPPGATDPGRALAARYFAHYGEALDGHRATNAPTTPPSTIVCCSDARIDRVYHDWDLIRSALDLDTVKAPEPSRIAKAAVTTGTQPAALILVDLVTACLRNAAFPTSRRHGLELLYWLAPGLRDAQVLNSVVPHVVSLLGDGTAVVRAMAVHVLTRLLGRMRTVPALDADLFPEYVLPPLRTLAGDPEPVVRLALATAVAPLAEAALLFLDTPAAPGETDHNAEDEASPAPRSFGPEDGRTARLTRLRAQFQTVIAPLLTDPRPDVRRALLVDLARLALFFGRPLTLDFLLSHVVTYLNDRDWLLRGSFCEASVGLAAAIGPAGLEQYLLPLLTQALADPNEGVVDKVLQAFVALAEAGLFPKLVLWDLLGTTLPLVYHPNLAIRYATVALVAAITAQLPTVDKWCLVLPTLVPYLKSDTLDTSRAALLAALRPPISRRLLQEALAKPSADSGSLDTGEAPGTPEGPRPLYKSAPSSGSASPTATAMSMTGEAEPAGRWEYLRHADPQDFAKLDTLASYLDKVRRNLGPPRNALASDSANDTSSQRARPVSEAGPDHAVELRDLGLTPHTVFLTPYDAERPVLPTSGTPAEDDVLTPVPLTRSASHGEHESPRRQPRERAMGQLALCSQGRSQPVDPADTPHHSPPLSPEASSPPSVGGSQSGDPSAPRLPRHAAAKATATVALSRADSQPGLRRASADSSLDRPALRSLARTLERCGPRSPPLFPHRHRLLRHPRFDDTPTTKYRHVLSGGGGGGYFDAHFPAGGPDVTQVASPTSALHWLIHYDAGQTVKLLLRKKAREVFPRPLPELGPPTDPGLLAYHQRRTQEAIPSLQSWRPEGTLVAYFRDHAATVTAITLTSDQALFATGSHDTTVKVWDATRLSSRVLHRARATYTLGARVTDVTFLRGTHSLAATGDDGTVHLIRADAPAELGHADPDVRLVRQTRLTAGEYGLRVVHLTPEAQNYLLVATTACRIVALDVHTLAELWALQLPPRYGLPTALVTDPRHTWLLVGTSRGVLTLWDLRFRVSVKVWQHPAQAPVHQLSLYRTPAAHGRWVFVAAGRGEVSVWDVERAECREVFCGARNWAELRRDLVRHQYQAGEAPTVEVAFAQVLAGGHEPSGSTAAGGNSAAAGHVGSDAAVRALVHPPEGQFLLTAGEDRRIKYWDLECITDSYTVSGANPATGNRSRYASHSYGTVTVHTETIASTAPSSVTSATGTSLAGSRSGRSGLLPTAGSPRNAPRACRDSLRSSFTDHEDCITALQIGEVPFPCVISGARNGAVRIYM</sequence>
<dbReference type="PANTHER" id="PTHR17583">
    <property type="entry name" value="PHOSPHOINOSITIDE 3-KINASE REGULATORY SUBUNIT 4"/>
    <property type="match status" value="1"/>
</dbReference>
<dbReference type="SMART" id="SM00320">
    <property type="entry name" value="WD40"/>
    <property type="match status" value="4"/>
</dbReference>
<dbReference type="GO" id="GO:0005770">
    <property type="term" value="C:late endosome"/>
    <property type="evidence" value="ECO:0007669"/>
    <property type="project" value="TreeGrafter"/>
</dbReference>
<evidence type="ECO:0000256" key="5">
    <source>
        <dbReference type="ARBA" id="ARBA00022737"/>
    </source>
</evidence>
<dbReference type="Pfam" id="PF00400">
    <property type="entry name" value="WD40"/>
    <property type="match status" value="2"/>
</dbReference>
<dbReference type="EC" id="2.7.11.1" evidence="1"/>
<dbReference type="PROSITE" id="PS50077">
    <property type="entry name" value="HEAT_REPEAT"/>
    <property type="match status" value="1"/>
</dbReference>
<dbReference type="InterPro" id="IPR008271">
    <property type="entry name" value="Ser/Thr_kinase_AS"/>
</dbReference>
<evidence type="ECO:0000256" key="8">
    <source>
        <dbReference type="ARBA" id="ARBA00022840"/>
    </source>
</evidence>
<dbReference type="Proteomes" id="UP001150569">
    <property type="component" value="Unassembled WGS sequence"/>
</dbReference>
<dbReference type="FunFam" id="1.10.510.10:FF:000497">
    <property type="entry name" value="Phosphoinositide 3-kinase regulatory subunit"/>
    <property type="match status" value="1"/>
</dbReference>